<dbReference type="AlphaFoldDB" id="A0A6J6HHP1"/>
<evidence type="ECO:0000313" key="5">
    <source>
        <dbReference type="EMBL" id="CAB4889978.1"/>
    </source>
</evidence>
<accession>A0A6J6HHP1</accession>
<gene>
    <name evidence="1" type="ORF">UFOPK1380_00203</name>
    <name evidence="2" type="ORF">UFOPK1778_00378</name>
    <name evidence="3" type="ORF">UFOPK1863_00422</name>
    <name evidence="4" type="ORF">UFOPK2689_00376</name>
    <name evidence="5" type="ORF">UFOPK3555_00260</name>
    <name evidence="6" type="ORF">UFOPK4095_00750</name>
</gene>
<dbReference type="InterPro" id="IPR029069">
    <property type="entry name" value="HotDog_dom_sf"/>
</dbReference>
<evidence type="ECO:0000313" key="6">
    <source>
        <dbReference type="EMBL" id="CAB5016230.1"/>
    </source>
</evidence>
<evidence type="ECO:0000313" key="1">
    <source>
        <dbReference type="EMBL" id="CAB4530311.1"/>
    </source>
</evidence>
<dbReference type="CDD" id="cd00586">
    <property type="entry name" value="4HBT"/>
    <property type="match status" value="1"/>
</dbReference>
<dbReference type="EMBL" id="CAEZSC010000006">
    <property type="protein sequence ID" value="CAB4530311.1"/>
    <property type="molecule type" value="Genomic_DNA"/>
</dbReference>
<dbReference type="EMBL" id="CAEZUY010000025">
    <property type="protein sequence ID" value="CAB4611419.1"/>
    <property type="molecule type" value="Genomic_DNA"/>
</dbReference>
<dbReference type="Pfam" id="PF13279">
    <property type="entry name" value="4HBT_2"/>
    <property type="match status" value="1"/>
</dbReference>
<dbReference type="SUPFAM" id="SSF54637">
    <property type="entry name" value="Thioesterase/thiol ester dehydrase-isomerase"/>
    <property type="match status" value="1"/>
</dbReference>
<dbReference type="EMBL" id="CAEZYL010000012">
    <property type="protein sequence ID" value="CAB4718528.1"/>
    <property type="molecule type" value="Genomic_DNA"/>
</dbReference>
<evidence type="ECO:0000313" key="3">
    <source>
        <dbReference type="EMBL" id="CAB4611419.1"/>
    </source>
</evidence>
<name>A0A6J6HHP1_9ZZZZ</name>
<evidence type="ECO:0000313" key="2">
    <source>
        <dbReference type="EMBL" id="CAB4586424.1"/>
    </source>
</evidence>
<reference evidence="3" key="1">
    <citation type="submission" date="2020-05" db="EMBL/GenBank/DDBJ databases">
        <authorList>
            <person name="Chiriac C."/>
            <person name="Salcher M."/>
            <person name="Ghai R."/>
            <person name="Kavagutti S V."/>
        </authorList>
    </citation>
    <scope>NUCLEOTIDE SEQUENCE</scope>
</reference>
<organism evidence="3">
    <name type="scientific">freshwater metagenome</name>
    <dbReference type="NCBI Taxonomy" id="449393"/>
    <lineage>
        <taxon>unclassified sequences</taxon>
        <taxon>metagenomes</taxon>
        <taxon>ecological metagenomes</taxon>
    </lineage>
</organism>
<dbReference type="EMBL" id="CAFBPI010000041">
    <property type="protein sequence ID" value="CAB5016230.1"/>
    <property type="molecule type" value="Genomic_DNA"/>
</dbReference>
<dbReference type="Gene3D" id="3.10.129.10">
    <property type="entry name" value="Hotdog Thioesterase"/>
    <property type="match status" value="1"/>
</dbReference>
<proteinExistence type="predicted"/>
<sequence>MASAFVEKVRLLEWMETDAAGHQHYTSAFRWVEECESALYRKLGLPTTLFGQIPRVKVTMEYKRRIFFGEEILTRLQVARVGTSSLEMAFTAHVAGELAAEGTYIIVHSPIVGEGSKPWPDAWKKAFLGE</sequence>
<dbReference type="EMBL" id="CAFBME010000012">
    <property type="protein sequence ID" value="CAB4889978.1"/>
    <property type="molecule type" value="Genomic_DNA"/>
</dbReference>
<protein>
    <submittedName>
        <fullName evidence="3">Unannotated protein</fullName>
    </submittedName>
</protein>
<evidence type="ECO:0000313" key="4">
    <source>
        <dbReference type="EMBL" id="CAB4718528.1"/>
    </source>
</evidence>
<dbReference type="EMBL" id="CAEZUD010000012">
    <property type="protein sequence ID" value="CAB4586424.1"/>
    <property type="molecule type" value="Genomic_DNA"/>
</dbReference>